<evidence type="ECO:0000256" key="1">
    <source>
        <dbReference type="SAM" id="Phobius"/>
    </source>
</evidence>
<keyword evidence="3" id="KW-1185">Reference proteome</keyword>
<dbReference type="AlphaFoldDB" id="A0A433SDN2"/>
<proteinExistence type="predicted"/>
<gene>
    <name evidence="2" type="ORF">CUZ56_01535</name>
</gene>
<feature type="transmembrane region" description="Helical" evidence="1">
    <location>
        <begin position="91"/>
        <end position="112"/>
    </location>
</feature>
<evidence type="ECO:0008006" key="4">
    <source>
        <dbReference type="Google" id="ProtNLM"/>
    </source>
</evidence>
<comment type="caution">
    <text evidence="2">The sequence shown here is derived from an EMBL/GenBank/DDBJ whole genome shotgun (WGS) entry which is preliminary data.</text>
</comment>
<dbReference type="Proteomes" id="UP000286947">
    <property type="component" value="Unassembled WGS sequence"/>
</dbReference>
<feature type="transmembrane region" description="Helical" evidence="1">
    <location>
        <begin position="124"/>
        <end position="147"/>
    </location>
</feature>
<dbReference type="InterPro" id="IPR009339">
    <property type="entry name" value="DUF998"/>
</dbReference>
<protein>
    <recommendedName>
        <fullName evidence="4">DUF998 domain-containing protein</fullName>
    </recommendedName>
</protein>
<keyword evidence="1" id="KW-0472">Membrane</keyword>
<accession>A0A433SDN2</accession>
<dbReference type="EMBL" id="PQSP01000003">
    <property type="protein sequence ID" value="RUS66744.1"/>
    <property type="molecule type" value="Genomic_DNA"/>
</dbReference>
<reference evidence="2 3" key="1">
    <citation type="submission" date="2018-01" db="EMBL/GenBank/DDBJ databases">
        <title>Saezia sanguinis gen. nov., sp. nov., in the order Burkholderiales isolated from human blood.</title>
        <authorList>
            <person name="Medina-Pascual M.J."/>
            <person name="Valdezate S."/>
            <person name="Monzon S."/>
            <person name="Cuesta I."/>
            <person name="Carrasco G."/>
            <person name="Villalon P."/>
            <person name="Saez-Nieto J.A."/>
        </authorList>
    </citation>
    <scope>NUCLEOTIDE SEQUENCE [LARGE SCALE GENOMIC DNA]</scope>
    <source>
        <strain evidence="2 3">CNM695-12</strain>
    </source>
</reference>
<evidence type="ECO:0000313" key="3">
    <source>
        <dbReference type="Proteomes" id="UP000286947"/>
    </source>
</evidence>
<sequence length="175" mass="19043">MLAVAGELVFIAVVLILQALQPEYDAIAQPMSELALGIHGQYMLLAFTALAMTVAAAAFMVRSYAPGLFWLLFVAAWCFLAAGLVTLQASIWIHLLCVGAAFVLCGSCMYFLPRYVYRSRTQAYLVSWGLLVWMALSIALVGSVLPAGIAQRLAALGLLIWLLWLVGCVRYLPGR</sequence>
<feature type="transmembrane region" description="Helical" evidence="1">
    <location>
        <begin position="43"/>
        <end position="61"/>
    </location>
</feature>
<feature type="transmembrane region" description="Helical" evidence="1">
    <location>
        <begin position="68"/>
        <end position="85"/>
    </location>
</feature>
<keyword evidence="1" id="KW-1133">Transmembrane helix</keyword>
<keyword evidence="1" id="KW-0812">Transmembrane</keyword>
<name>A0A433SDN2_9BURK</name>
<evidence type="ECO:0000313" key="2">
    <source>
        <dbReference type="EMBL" id="RUS66744.1"/>
    </source>
</evidence>
<feature type="transmembrane region" description="Helical" evidence="1">
    <location>
        <begin position="153"/>
        <end position="172"/>
    </location>
</feature>
<organism evidence="2 3">
    <name type="scientific">Saezia sanguinis</name>
    <dbReference type="NCBI Taxonomy" id="1965230"/>
    <lineage>
        <taxon>Bacteria</taxon>
        <taxon>Pseudomonadati</taxon>
        <taxon>Pseudomonadota</taxon>
        <taxon>Betaproteobacteria</taxon>
        <taxon>Burkholderiales</taxon>
        <taxon>Saeziaceae</taxon>
        <taxon>Saezia</taxon>
    </lineage>
</organism>
<dbReference type="Pfam" id="PF06197">
    <property type="entry name" value="DUF998"/>
    <property type="match status" value="1"/>
</dbReference>